<dbReference type="InterPro" id="IPR038726">
    <property type="entry name" value="PDDEXK_AddAB-type"/>
</dbReference>
<dbReference type="AlphaFoldDB" id="A0A2S7KNB9"/>
<accession>A0A2S7KNB9</accession>
<evidence type="ECO:0000313" key="2">
    <source>
        <dbReference type="EMBL" id="PQB04125.1"/>
    </source>
</evidence>
<evidence type="ECO:0000313" key="3">
    <source>
        <dbReference type="Proteomes" id="UP000239800"/>
    </source>
</evidence>
<evidence type="ECO:0000259" key="1">
    <source>
        <dbReference type="Pfam" id="PF12705"/>
    </source>
</evidence>
<dbReference type="Pfam" id="PF12705">
    <property type="entry name" value="PDDEXK_1"/>
    <property type="match status" value="1"/>
</dbReference>
<protein>
    <recommendedName>
        <fullName evidence="1">PD-(D/E)XK endonuclease-like domain-containing protein</fullName>
    </recommendedName>
</protein>
<dbReference type="EMBL" id="MQUB01000001">
    <property type="protein sequence ID" value="PQB04125.1"/>
    <property type="molecule type" value="Genomic_DNA"/>
</dbReference>
<dbReference type="Proteomes" id="UP000239800">
    <property type="component" value="Unassembled WGS sequence"/>
</dbReference>
<name>A0A2S7KNB9_9FLAO</name>
<keyword evidence="3" id="KW-1185">Reference proteome</keyword>
<dbReference type="RefSeq" id="WP_104812049.1">
    <property type="nucleotide sequence ID" value="NZ_MQUB01000001.1"/>
</dbReference>
<proteinExistence type="predicted"/>
<reference evidence="2 3" key="1">
    <citation type="submission" date="2016-11" db="EMBL/GenBank/DDBJ databases">
        <title>Trade-off between light-utilization and light-protection in marine flavobacteria.</title>
        <authorList>
            <person name="Kumagai Y."/>
        </authorList>
    </citation>
    <scope>NUCLEOTIDE SEQUENCE [LARGE SCALE GENOMIC DNA]</scope>
    <source>
        <strain evidence="2 3">NBRC 107741</strain>
    </source>
</reference>
<dbReference type="Gene3D" id="3.90.320.10">
    <property type="match status" value="1"/>
</dbReference>
<feature type="domain" description="PD-(D/E)XK endonuclease-like" evidence="1">
    <location>
        <begin position="12"/>
        <end position="262"/>
    </location>
</feature>
<sequence>MRDEVIEIAKFGPSKIHFISECELRYFNLLNLGDGVKKNKKFKFNKNSFLGIVVHSVIEEYINEQFDLDKFDKIWSKIFKQKLRACDMENKEGFVTYFLPYYIVKKNKTKKLIETLKYKLDSVESEVEIESSLIKGTVDMLELNASGKSLTLTDFKSGPIWDYIDGKIDKVKAAYEVQLKSYGLVFWEKGYDADKITCVIQGLSNKEYAQFRFEDHDYESHKKFLHKLKNHFNLQISSNQTDILGTPGDNTCDFCEFISSCKPLHNDLLHGDGFYRSILIIDQINSEFDDQNSKINISTNGGLQSLHKIPETEYWNIKSLITKNEKVLVSNLYHVVSTRVKNWTQFSTYSIIKLDS</sequence>
<organism evidence="2 3">
    <name type="scientific">Aureitalea marina</name>
    <dbReference type="NCBI Taxonomy" id="930804"/>
    <lineage>
        <taxon>Bacteria</taxon>
        <taxon>Pseudomonadati</taxon>
        <taxon>Bacteroidota</taxon>
        <taxon>Flavobacteriia</taxon>
        <taxon>Flavobacteriales</taxon>
        <taxon>Flavobacteriaceae</taxon>
        <taxon>Aureitalea</taxon>
    </lineage>
</organism>
<comment type="caution">
    <text evidence="2">The sequence shown here is derived from an EMBL/GenBank/DDBJ whole genome shotgun (WGS) entry which is preliminary data.</text>
</comment>
<dbReference type="InterPro" id="IPR011604">
    <property type="entry name" value="PDDEXK-like_dom_sf"/>
</dbReference>
<gene>
    <name evidence="2" type="ORF">BST85_03815</name>
</gene>